<sequence>YAKCGTQKEFIPELDNLFKELKLNDFENYYILAGDLNAKHTDWRNKINNPRGVSFRLWLQTNELKYRSILLCSKYLSYPNGQSFLDLVLADARLKFQVLEDDVFLTNIPYDSDHNALLYNVEIESEDEKWPLVNFRRLKQLKKEINKIKEQLKTEFSKSISNYWKEKISNITKQDSAKMFPKINSIFRKNDPIEISSLKLDSNSDTLISAKIDTIKLITDTNGNVLVENIQDKLDVLGAHFASVNNRKIENNRPHLNELIDSQINAFKNSVSADRENNVLFATSAVIIRRTTHLVLRNLPIILLTRLR</sequence>
<evidence type="ECO:0000313" key="3">
    <source>
        <dbReference type="Proteomes" id="UP000078542"/>
    </source>
</evidence>
<dbReference type="InterPro" id="IPR005135">
    <property type="entry name" value="Endo/exonuclease/phosphatase"/>
</dbReference>
<dbReference type="AlphaFoldDB" id="A0A151IPJ5"/>
<accession>A0A151IPJ5</accession>
<dbReference type="SUPFAM" id="SSF56219">
    <property type="entry name" value="DNase I-like"/>
    <property type="match status" value="1"/>
</dbReference>
<dbReference type="GO" id="GO:0003824">
    <property type="term" value="F:catalytic activity"/>
    <property type="evidence" value="ECO:0007669"/>
    <property type="project" value="InterPro"/>
</dbReference>
<gene>
    <name evidence="2" type="ORF">ALC62_01135</name>
</gene>
<dbReference type="Gene3D" id="3.60.10.10">
    <property type="entry name" value="Endonuclease/exonuclease/phosphatase"/>
    <property type="match status" value="1"/>
</dbReference>
<dbReference type="InterPro" id="IPR036691">
    <property type="entry name" value="Endo/exonu/phosph_ase_sf"/>
</dbReference>
<dbReference type="Proteomes" id="UP000078542">
    <property type="component" value="Unassembled WGS sequence"/>
</dbReference>
<name>A0A151IPJ5_9HYME</name>
<protein>
    <recommendedName>
        <fullName evidence="1">Endonuclease/exonuclease/phosphatase domain-containing protein</fullName>
    </recommendedName>
</protein>
<keyword evidence="3" id="KW-1185">Reference proteome</keyword>
<reference evidence="2 3" key="1">
    <citation type="submission" date="2016-03" db="EMBL/GenBank/DDBJ databases">
        <title>Cyphomyrmex costatus WGS genome.</title>
        <authorList>
            <person name="Nygaard S."/>
            <person name="Hu H."/>
            <person name="Boomsma J."/>
            <person name="Zhang G."/>
        </authorList>
    </citation>
    <scope>NUCLEOTIDE SEQUENCE [LARGE SCALE GENOMIC DNA]</scope>
    <source>
        <strain evidence="2">MS0001</strain>
        <tissue evidence="2">Whole body</tissue>
    </source>
</reference>
<proteinExistence type="predicted"/>
<organism evidence="2 3">
    <name type="scientific">Cyphomyrmex costatus</name>
    <dbReference type="NCBI Taxonomy" id="456900"/>
    <lineage>
        <taxon>Eukaryota</taxon>
        <taxon>Metazoa</taxon>
        <taxon>Ecdysozoa</taxon>
        <taxon>Arthropoda</taxon>
        <taxon>Hexapoda</taxon>
        <taxon>Insecta</taxon>
        <taxon>Pterygota</taxon>
        <taxon>Neoptera</taxon>
        <taxon>Endopterygota</taxon>
        <taxon>Hymenoptera</taxon>
        <taxon>Apocrita</taxon>
        <taxon>Aculeata</taxon>
        <taxon>Formicoidea</taxon>
        <taxon>Formicidae</taxon>
        <taxon>Myrmicinae</taxon>
        <taxon>Cyphomyrmex</taxon>
    </lineage>
</organism>
<feature type="non-terminal residue" evidence="2">
    <location>
        <position position="1"/>
    </location>
</feature>
<evidence type="ECO:0000259" key="1">
    <source>
        <dbReference type="Pfam" id="PF14529"/>
    </source>
</evidence>
<dbReference type="EMBL" id="KQ976843">
    <property type="protein sequence ID" value="KYN07887.1"/>
    <property type="molecule type" value="Genomic_DNA"/>
</dbReference>
<dbReference type="STRING" id="456900.A0A151IPJ5"/>
<feature type="domain" description="Endonuclease/exonuclease/phosphatase" evidence="1">
    <location>
        <begin position="9"/>
        <end position="116"/>
    </location>
</feature>
<evidence type="ECO:0000313" key="2">
    <source>
        <dbReference type="EMBL" id="KYN07887.1"/>
    </source>
</evidence>
<dbReference type="Pfam" id="PF14529">
    <property type="entry name" value="Exo_endo_phos_2"/>
    <property type="match status" value="1"/>
</dbReference>